<feature type="transmembrane region" description="Helical" evidence="1">
    <location>
        <begin position="12"/>
        <end position="37"/>
    </location>
</feature>
<dbReference type="InterPro" id="IPR002048">
    <property type="entry name" value="EF_hand_dom"/>
</dbReference>
<keyword evidence="1" id="KW-0812">Transmembrane</keyword>
<reference evidence="4" key="2">
    <citation type="submission" date="2023-11" db="UniProtKB">
        <authorList>
            <consortium name="WormBaseParasite"/>
        </authorList>
    </citation>
    <scope>IDENTIFICATION</scope>
</reference>
<sequence length="329" mass="39949">MTKIRRSFEYQSINLFLIYLILIHYTFSSNTSLLVGIPGLKNNKRTSLFMRNLLPTYLDFLHCIFYRSHHNYHDHHLCWNIYSNDFKSRRLDEYFNYKYKLYNCCNKPTANLCTKKYKKYLSDFQQQQQQKQMIRKIRNSNNEIQRKSEQFNLHIFKPESIQYSKFNKIDFYKNLPLHLKNESFINIHNLIKSNRIILSKWLNQLSYSTNLTKIINLTEQFTNLILDLAYERIKLILLYEFQRILKNIINIESLNKNYYTKSTISKELWNNLVYNKLYTEYIFNEFDVPVTLIKPKLIQSVFNEIDYNGDGIFTPSELEIFLQFHEIML</sequence>
<name>A0AA85G4L7_9TREM</name>
<dbReference type="GO" id="GO:0005509">
    <property type="term" value="F:calcium ion binding"/>
    <property type="evidence" value="ECO:0007669"/>
    <property type="project" value="InterPro"/>
</dbReference>
<organism evidence="3 4">
    <name type="scientific">Schistosoma rodhaini</name>
    <dbReference type="NCBI Taxonomy" id="6188"/>
    <lineage>
        <taxon>Eukaryota</taxon>
        <taxon>Metazoa</taxon>
        <taxon>Spiralia</taxon>
        <taxon>Lophotrochozoa</taxon>
        <taxon>Platyhelminthes</taxon>
        <taxon>Trematoda</taxon>
        <taxon>Digenea</taxon>
        <taxon>Strigeidida</taxon>
        <taxon>Schistosomatoidea</taxon>
        <taxon>Schistosomatidae</taxon>
        <taxon>Schistosoma</taxon>
    </lineage>
</organism>
<dbReference type="PROSITE" id="PS50222">
    <property type="entry name" value="EF_HAND_2"/>
    <property type="match status" value="1"/>
</dbReference>
<reference evidence="3" key="1">
    <citation type="submission" date="2022-06" db="EMBL/GenBank/DDBJ databases">
        <authorList>
            <person name="Berger JAMES D."/>
            <person name="Berger JAMES D."/>
        </authorList>
    </citation>
    <scope>NUCLEOTIDE SEQUENCE [LARGE SCALE GENOMIC DNA]</scope>
</reference>
<feature type="domain" description="EF-hand" evidence="2">
    <location>
        <begin position="293"/>
        <end position="328"/>
    </location>
</feature>
<evidence type="ECO:0000313" key="3">
    <source>
        <dbReference type="Proteomes" id="UP000050792"/>
    </source>
</evidence>
<evidence type="ECO:0000313" key="4">
    <source>
        <dbReference type="WBParaSite" id="SRDH1_77890.1"/>
    </source>
</evidence>
<evidence type="ECO:0000259" key="2">
    <source>
        <dbReference type="PROSITE" id="PS50222"/>
    </source>
</evidence>
<accession>A0AA85G4L7</accession>
<keyword evidence="1" id="KW-1133">Transmembrane helix</keyword>
<protein>
    <recommendedName>
        <fullName evidence="2">EF-hand domain-containing protein</fullName>
    </recommendedName>
</protein>
<evidence type="ECO:0000256" key="1">
    <source>
        <dbReference type="SAM" id="Phobius"/>
    </source>
</evidence>
<dbReference type="WBParaSite" id="SRDH1_77890.1">
    <property type="protein sequence ID" value="SRDH1_77890.1"/>
    <property type="gene ID" value="SRDH1_77890"/>
</dbReference>
<dbReference type="AlphaFoldDB" id="A0AA85G4L7"/>
<keyword evidence="3" id="KW-1185">Reference proteome</keyword>
<dbReference type="Proteomes" id="UP000050792">
    <property type="component" value="Unassembled WGS sequence"/>
</dbReference>
<keyword evidence="1" id="KW-0472">Membrane</keyword>
<proteinExistence type="predicted"/>